<evidence type="ECO:0000259" key="2">
    <source>
        <dbReference type="Pfam" id="PF20151"/>
    </source>
</evidence>
<keyword evidence="1" id="KW-0472">Membrane</keyword>
<feature type="transmembrane region" description="Helical" evidence="1">
    <location>
        <begin position="127"/>
        <end position="150"/>
    </location>
</feature>
<evidence type="ECO:0000256" key="1">
    <source>
        <dbReference type="SAM" id="Phobius"/>
    </source>
</evidence>
<dbReference type="Pfam" id="PF20151">
    <property type="entry name" value="DUF6533"/>
    <property type="match status" value="1"/>
</dbReference>
<feature type="domain" description="DUF6533" evidence="2">
    <location>
        <begin position="29"/>
        <end position="70"/>
    </location>
</feature>
<sequence>MSHLVPNDYPPLDSQAPTVFRQMQISNCLYSAFLTLLLYDHVITLEKEIEWIWTLRWRLPKIIFIMNRYIFTLLIIFNCIPEFLFPVSVSVCNSKLRLAFCLPLLIYGCAEYVTIIRVSALYGRRKLVVWSLRCSFVVAFIGVIVLQILFARGQHAYLAYWSLPGCWIESQSDAAHWPVLLVLILVEGVLMLLTAYKLFSYYNGTNKTINVLARDSIIYFLIIIACFVLLLADDVIPAVTFDFHIPAQCVSSMALGRLMMDIRGLVLDDPDHTVHLRTLQFEAKDNSGTETEESVWGQLTVSSL</sequence>
<dbReference type="EMBL" id="KN833022">
    <property type="protein sequence ID" value="KIM77662.1"/>
    <property type="molecule type" value="Genomic_DNA"/>
</dbReference>
<feature type="transmembrane region" description="Helical" evidence="1">
    <location>
        <begin position="62"/>
        <end position="84"/>
    </location>
</feature>
<feature type="transmembrane region" description="Helical" evidence="1">
    <location>
        <begin position="96"/>
        <end position="115"/>
    </location>
</feature>
<evidence type="ECO:0000313" key="3">
    <source>
        <dbReference type="EMBL" id="KIM77662.1"/>
    </source>
</evidence>
<dbReference type="OrthoDB" id="3258294at2759"/>
<dbReference type="InParanoid" id="A0A0C3BK04"/>
<proteinExistence type="predicted"/>
<dbReference type="InterPro" id="IPR045340">
    <property type="entry name" value="DUF6533"/>
</dbReference>
<dbReference type="HOGENOM" id="CLU_035509_12_0_1"/>
<protein>
    <recommendedName>
        <fullName evidence="2">DUF6533 domain-containing protein</fullName>
    </recommendedName>
</protein>
<gene>
    <name evidence="3" type="ORF">PILCRDRAFT_825102</name>
</gene>
<accession>A0A0C3BK04</accession>
<feature type="transmembrane region" description="Helical" evidence="1">
    <location>
        <begin position="20"/>
        <end position="42"/>
    </location>
</feature>
<feature type="transmembrane region" description="Helical" evidence="1">
    <location>
        <begin position="177"/>
        <end position="199"/>
    </location>
</feature>
<name>A0A0C3BK04_PILCF</name>
<dbReference type="AlphaFoldDB" id="A0A0C3BK04"/>
<reference evidence="3 4" key="1">
    <citation type="submission" date="2014-04" db="EMBL/GenBank/DDBJ databases">
        <authorList>
            <consortium name="DOE Joint Genome Institute"/>
            <person name="Kuo A."/>
            <person name="Tarkka M."/>
            <person name="Buscot F."/>
            <person name="Kohler A."/>
            <person name="Nagy L.G."/>
            <person name="Floudas D."/>
            <person name="Copeland A."/>
            <person name="Barry K.W."/>
            <person name="Cichocki N."/>
            <person name="Veneault-Fourrey C."/>
            <person name="LaButti K."/>
            <person name="Lindquist E.A."/>
            <person name="Lipzen A."/>
            <person name="Lundell T."/>
            <person name="Morin E."/>
            <person name="Murat C."/>
            <person name="Sun H."/>
            <person name="Tunlid A."/>
            <person name="Henrissat B."/>
            <person name="Grigoriev I.V."/>
            <person name="Hibbett D.S."/>
            <person name="Martin F."/>
            <person name="Nordberg H.P."/>
            <person name="Cantor M.N."/>
            <person name="Hua S.X."/>
        </authorList>
    </citation>
    <scope>NUCLEOTIDE SEQUENCE [LARGE SCALE GENOMIC DNA]</scope>
    <source>
        <strain evidence="3 4">F 1598</strain>
    </source>
</reference>
<dbReference type="Proteomes" id="UP000054166">
    <property type="component" value="Unassembled WGS sequence"/>
</dbReference>
<feature type="transmembrane region" description="Helical" evidence="1">
    <location>
        <begin position="211"/>
        <end position="232"/>
    </location>
</feature>
<keyword evidence="4" id="KW-1185">Reference proteome</keyword>
<evidence type="ECO:0000313" key="4">
    <source>
        <dbReference type="Proteomes" id="UP000054166"/>
    </source>
</evidence>
<organism evidence="3 4">
    <name type="scientific">Piloderma croceum (strain F 1598)</name>
    <dbReference type="NCBI Taxonomy" id="765440"/>
    <lineage>
        <taxon>Eukaryota</taxon>
        <taxon>Fungi</taxon>
        <taxon>Dikarya</taxon>
        <taxon>Basidiomycota</taxon>
        <taxon>Agaricomycotina</taxon>
        <taxon>Agaricomycetes</taxon>
        <taxon>Agaricomycetidae</taxon>
        <taxon>Atheliales</taxon>
        <taxon>Atheliaceae</taxon>
        <taxon>Piloderma</taxon>
    </lineage>
</organism>
<reference evidence="4" key="2">
    <citation type="submission" date="2015-01" db="EMBL/GenBank/DDBJ databases">
        <title>Evolutionary Origins and Diversification of the Mycorrhizal Mutualists.</title>
        <authorList>
            <consortium name="DOE Joint Genome Institute"/>
            <consortium name="Mycorrhizal Genomics Consortium"/>
            <person name="Kohler A."/>
            <person name="Kuo A."/>
            <person name="Nagy L.G."/>
            <person name="Floudas D."/>
            <person name="Copeland A."/>
            <person name="Barry K.W."/>
            <person name="Cichocki N."/>
            <person name="Veneault-Fourrey C."/>
            <person name="LaButti K."/>
            <person name="Lindquist E.A."/>
            <person name="Lipzen A."/>
            <person name="Lundell T."/>
            <person name="Morin E."/>
            <person name="Murat C."/>
            <person name="Riley R."/>
            <person name="Ohm R."/>
            <person name="Sun H."/>
            <person name="Tunlid A."/>
            <person name="Henrissat B."/>
            <person name="Grigoriev I.V."/>
            <person name="Hibbett D.S."/>
            <person name="Martin F."/>
        </authorList>
    </citation>
    <scope>NUCLEOTIDE SEQUENCE [LARGE SCALE GENOMIC DNA]</scope>
    <source>
        <strain evidence="4">F 1598</strain>
    </source>
</reference>
<keyword evidence="1" id="KW-0812">Transmembrane</keyword>
<keyword evidence="1" id="KW-1133">Transmembrane helix</keyword>